<protein>
    <submittedName>
        <fullName evidence="2">Uncharacterized protein</fullName>
    </submittedName>
</protein>
<keyword evidence="3" id="KW-1185">Reference proteome</keyword>
<evidence type="ECO:0000256" key="1">
    <source>
        <dbReference type="SAM" id="MobiDB-lite"/>
    </source>
</evidence>
<dbReference type="AlphaFoldDB" id="A0A8S1LF45"/>
<gene>
    <name evidence="2" type="ORF">PSON_ATCC_30995.1.T0210230</name>
</gene>
<reference evidence="2" key="1">
    <citation type="submission" date="2021-01" db="EMBL/GenBank/DDBJ databases">
        <authorList>
            <consortium name="Genoscope - CEA"/>
            <person name="William W."/>
        </authorList>
    </citation>
    <scope>NUCLEOTIDE SEQUENCE</scope>
</reference>
<name>A0A8S1LF45_9CILI</name>
<feature type="compositionally biased region" description="Low complexity" evidence="1">
    <location>
        <begin position="1"/>
        <end position="16"/>
    </location>
</feature>
<proteinExistence type="predicted"/>
<organism evidence="2 3">
    <name type="scientific">Paramecium sonneborni</name>
    <dbReference type="NCBI Taxonomy" id="65129"/>
    <lineage>
        <taxon>Eukaryota</taxon>
        <taxon>Sar</taxon>
        <taxon>Alveolata</taxon>
        <taxon>Ciliophora</taxon>
        <taxon>Intramacronucleata</taxon>
        <taxon>Oligohymenophorea</taxon>
        <taxon>Peniculida</taxon>
        <taxon>Parameciidae</taxon>
        <taxon>Paramecium</taxon>
    </lineage>
</organism>
<comment type="caution">
    <text evidence="2">The sequence shown here is derived from an EMBL/GenBank/DDBJ whole genome shotgun (WGS) entry which is preliminary data.</text>
</comment>
<dbReference type="Proteomes" id="UP000692954">
    <property type="component" value="Unassembled WGS sequence"/>
</dbReference>
<evidence type="ECO:0000313" key="2">
    <source>
        <dbReference type="EMBL" id="CAD8066247.1"/>
    </source>
</evidence>
<feature type="region of interest" description="Disordered" evidence="1">
    <location>
        <begin position="1"/>
        <end position="22"/>
    </location>
</feature>
<sequence length="195" mass="22627">MNQPNKQTMQQQPQQQGNAKRQSAIQLKKYISQLQGTGVLDYKIFGKHHDNVYFDQGEMERILKKVPGTQNGKISVQDLKKRMQLCNPNADISLINTVFQGKQEVSAKDIYELWNGEPITDYDPLQECLNLLCDQNEILDLNKMSQLMESLGYQKLDKQDQVILIEIFDIYRDKKIDKKDLMAIFTYILQHTTGI</sequence>
<accession>A0A8S1LF45</accession>
<dbReference type="OrthoDB" id="298865at2759"/>
<dbReference type="EMBL" id="CAJJDN010000021">
    <property type="protein sequence ID" value="CAD8066247.1"/>
    <property type="molecule type" value="Genomic_DNA"/>
</dbReference>
<evidence type="ECO:0000313" key="3">
    <source>
        <dbReference type="Proteomes" id="UP000692954"/>
    </source>
</evidence>